<comment type="caution">
    <text evidence="2">The sequence shown here is derived from an EMBL/GenBank/DDBJ whole genome shotgun (WGS) entry which is preliminary data.</text>
</comment>
<reference evidence="2 3" key="1">
    <citation type="submission" date="2023-07" db="EMBL/GenBank/DDBJ databases">
        <title>Genomic Encyclopedia of Type Strains, Phase IV (KMG-IV): sequencing the most valuable type-strain genomes for metagenomic binning, comparative biology and taxonomic classification.</title>
        <authorList>
            <person name="Goeker M."/>
        </authorList>
    </citation>
    <scope>NUCLEOTIDE SEQUENCE [LARGE SCALE GENOMIC DNA]</scope>
    <source>
        <strain evidence="2 3">DSM 40573</strain>
    </source>
</reference>
<evidence type="ECO:0000313" key="2">
    <source>
        <dbReference type="EMBL" id="MDQ0489597.1"/>
    </source>
</evidence>
<dbReference type="EMBL" id="JAUSWC010000016">
    <property type="protein sequence ID" value="MDQ0489597.1"/>
    <property type="molecule type" value="Genomic_DNA"/>
</dbReference>
<dbReference type="InterPro" id="IPR036271">
    <property type="entry name" value="Tet_transcr_reg_TetR-rel_C_sf"/>
</dbReference>
<dbReference type="SUPFAM" id="SSF48498">
    <property type="entry name" value="Tetracyclin repressor-like, C-terminal domain"/>
    <property type="match status" value="1"/>
</dbReference>
<dbReference type="RefSeq" id="WP_258902035.1">
    <property type="nucleotide sequence ID" value="NZ_JAUSWC010000016.1"/>
</dbReference>
<sequence>MPGDPGHTGERLFPRLMIQVWTESTRAPALTGVPTDGYAAIRTAWGGRAESCKDAGLLPEDADVDARARAMIALVQGFATQMALLGDIPPQVLADGTRALMNVGRGQ</sequence>
<evidence type="ECO:0000313" key="3">
    <source>
        <dbReference type="Proteomes" id="UP001236795"/>
    </source>
</evidence>
<dbReference type="Proteomes" id="UP001236795">
    <property type="component" value="Unassembled WGS sequence"/>
</dbReference>
<gene>
    <name evidence="2" type="ORF">QO019_004474</name>
</gene>
<protein>
    <recommendedName>
        <fullName evidence="1">BetI-type transcriptional repressor C-terminal domain-containing protein</fullName>
    </recommendedName>
</protein>
<evidence type="ECO:0000259" key="1">
    <source>
        <dbReference type="Pfam" id="PF13977"/>
    </source>
</evidence>
<dbReference type="InterPro" id="IPR039538">
    <property type="entry name" value="BetI_C"/>
</dbReference>
<name>A0ABU0KNP4_9ACTN</name>
<feature type="domain" description="BetI-type transcriptional repressor C-terminal" evidence="1">
    <location>
        <begin position="14"/>
        <end position="91"/>
    </location>
</feature>
<keyword evidence="3" id="KW-1185">Reference proteome</keyword>
<dbReference type="Gene3D" id="1.10.357.10">
    <property type="entry name" value="Tetracycline Repressor, domain 2"/>
    <property type="match status" value="1"/>
</dbReference>
<accession>A0ABU0KNP4</accession>
<proteinExistence type="predicted"/>
<dbReference type="Pfam" id="PF13977">
    <property type="entry name" value="TetR_C_6"/>
    <property type="match status" value="1"/>
</dbReference>
<organism evidence="2 3">
    <name type="scientific">Streptomyces thermodiastaticus</name>
    <dbReference type="NCBI Taxonomy" id="44061"/>
    <lineage>
        <taxon>Bacteria</taxon>
        <taxon>Bacillati</taxon>
        <taxon>Actinomycetota</taxon>
        <taxon>Actinomycetes</taxon>
        <taxon>Kitasatosporales</taxon>
        <taxon>Streptomycetaceae</taxon>
        <taxon>Streptomyces</taxon>
    </lineage>
</organism>